<sequence length="158" mass="17901">MKRIESFSVDHEKLQKGVYVSRIDKFGDTTLTTFDIRMKKPNVDAVLGTGDIHAIEHLGATFLRNHEMYSSHTVYFGPMGCRTGFYLILEGSYQSRDIVPLLKDLFQFVKDFTDAVPGASPVECGNYSDMDLETARNEAAEFYNLLKDIPEENLSYPS</sequence>
<comment type="catalytic activity">
    <reaction evidence="1">
        <text>S-(5-deoxy-D-ribos-5-yl)-L-homocysteine = (S)-4,5-dihydroxypentane-2,3-dione + L-homocysteine</text>
        <dbReference type="Rhea" id="RHEA:17753"/>
        <dbReference type="ChEBI" id="CHEBI:29484"/>
        <dbReference type="ChEBI" id="CHEBI:58195"/>
        <dbReference type="ChEBI" id="CHEBI:58199"/>
        <dbReference type="EC" id="4.4.1.21"/>
    </reaction>
</comment>
<evidence type="ECO:0000256" key="7">
    <source>
        <dbReference type="ARBA" id="ARBA00022654"/>
    </source>
</evidence>
<dbReference type="PANTHER" id="PTHR35799">
    <property type="entry name" value="S-RIBOSYLHOMOCYSTEINE LYASE"/>
    <property type="match status" value="1"/>
</dbReference>
<dbReference type="PANTHER" id="PTHR35799:SF1">
    <property type="entry name" value="S-RIBOSYLHOMOCYSTEINE LYASE"/>
    <property type="match status" value="1"/>
</dbReference>
<reference evidence="15 16" key="1">
    <citation type="submission" date="2016-11" db="EMBL/GenBank/DDBJ databases">
        <authorList>
            <person name="Jaros S."/>
            <person name="Januszkiewicz K."/>
            <person name="Wedrychowicz H."/>
        </authorList>
    </citation>
    <scope>NUCLEOTIDE SEQUENCE [LARGE SCALE GENOMIC DNA]</scope>
    <source>
        <strain evidence="15 16">DSM 14828</strain>
    </source>
</reference>
<keyword evidence="16" id="KW-1185">Reference proteome</keyword>
<keyword evidence="9" id="KW-0071">Autoinducer synthesis</keyword>
<evidence type="ECO:0000256" key="11">
    <source>
        <dbReference type="ARBA" id="ARBA00023239"/>
    </source>
</evidence>
<comment type="subunit">
    <text evidence="4">Homodimer.</text>
</comment>
<comment type="cofactor">
    <cofactor evidence="2">
        <name>Fe cation</name>
        <dbReference type="ChEBI" id="CHEBI:24875"/>
    </cofactor>
</comment>
<dbReference type="InterPro" id="IPR003815">
    <property type="entry name" value="S-ribosylhomocysteinase"/>
</dbReference>
<keyword evidence="7" id="KW-0673">Quorum sensing</keyword>
<comment type="function">
    <text evidence="12">Involved in the synthesis of autoinducer 2 (AI-2) which is secreted by bacteria and is used to communicate both the cell density and the metabolic potential of the environment. The regulation of gene expression in response to changes in cell density is called quorum sensing. Catalyzes the transformation of S-ribosylhomocysteine (RHC) to homocysteine (HC) and 4,5-dihydroxy-2,3-pentadione (DPD).</text>
</comment>
<evidence type="ECO:0000313" key="16">
    <source>
        <dbReference type="Proteomes" id="UP000184251"/>
    </source>
</evidence>
<evidence type="ECO:0000256" key="10">
    <source>
        <dbReference type="ARBA" id="ARBA00023004"/>
    </source>
</evidence>
<gene>
    <name evidence="15" type="ORF">SAMN02746064_01888</name>
</gene>
<evidence type="ECO:0000256" key="8">
    <source>
        <dbReference type="ARBA" id="ARBA00022723"/>
    </source>
</evidence>
<organism evidence="15 16">
    <name type="scientific">Alkalibacter saccharofermentans DSM 14828</name>
    <dbReference type="NCBI Taxonomy" id="1120975"/>
    <lineage>
        <taxon>Bacteria</taxon>
        <taxon>Bacillati</taxon>
        <taxon>Bacillota</taxon>
        <taxon>Clostridia</taxon>
        <taxon>Eubacteriales</taxon>
        <taxon>Eubacteriaceae</taxon>
        <taxon>Alkalibacter</taxon>
    </lineage>
</organism>
<keyword evidence="10" id="KW-0408">Iron</keyword>
<comment type="similarity">
    <text evidence="3">Belongs to the LuxS family.</text>
</comment>
<dbReference type="Proteomes" id="UP000184251">
    <property type="component" value="Unassembled WGS sequence"/>
</dbReference>
<evidence type="ECO:0000256" key="12">
    <source>
        <dbReference type="ARBA" id="ARBA00024654"/>
    </source>
</evidence>
<evidence type="ECO:0000256" key="1">
    <source>
        <dbReference type="ARBA" id="ARBA00000297"/>
    </source>
</evidence>
<dbReference type="EC" id="4.4.1.21" evidence="5"/>
<dbReference type="Pfam" id="PF02664">
    <property type="entry name" value="LuxS"/>
    <property type="match status" value="1"/>
</dbReference>
<dbReference type="GO" id="GO:0043768">
    <property type="term" value="F:S-ribosylhomocysteine lyase activity"/>
    <property type="evidence" value="ECO:0007669"/>
    <property type="project" value="UniProtKB-EC"/>
</dbReference>
<protein>
    <recommendedName>
        <fullName evidence="6">S-ribosylhomocysteine lyase</fullName>
        <ecNumber evidence="5">4.4.1.21</ecNumber>
    </recommendedName>
    <alternativeName>
        <fullName evidence="13">AI-2 synthesis protein</fullName>
    </alternativeName>
    <alternativeName>
        <fullName evidence="14">Autoinducer-2 production protein LuxS</fullName>
    </alternativeName>
</protein>
<evidence type="ECO:0000256" key="2">
    <source>
        <dbReference type="ARBA" id="ARBA00001962"/>
    </source>
</evidence>
<dbReference type="GO" id="GO:0005506">
    <property type="term" value="F:iron ion binding"/>
    <property type="evidence" value="ECO:0007669"/>
    <property type="project" value="InterPro"/>
</dbReference>
<evidence type="ECO:0000256" key="4">
    <source>
        <dbReference type="ARBA" id="ARBA00011738"/>
    </source>
</evidence>
<dbReference type="NCBIfam" id="NF002604">
    <property type="entry name" value="PRK02260.1-4"/>
    <property type="match status" value="1"/>
</dbReference>
<accession>A0A1M4YWS7</accession>
<dbReference type="RefSeq" id="WP_073271364.1">
    <property type="nucleotide sequence ID" value="NZ_FQTU01000014.1"/>
</dbReference>
<keyword evidence="11 15" id="KW-0456">Lyase</keyword>
<dbReference type="GO" id="GO:0009372">
    <property type="term" value="P:quorum sensing"/>
    <property type="evidence" value="ECO:0007669"/>
    <property type="project" value="UniProtKB-KW"/>
</dbReference>
<dbReference type="Gene3D" id="3.30.1360.80">
    <property type="entry name" value="S-ribosylhomocysteinase (LuxS)"/>
    <property type="match status" value="1"/>
</dbReference>
<dbReference type="SUPFAM" id="SSF63411">
    <property type="entry name" value="LuxS/MPP-like metallohydrolase"/>
    <property type="match status" value="1"/>
</dbReference>
<evidence type="ECO:0000313" key="15">
    <source>
        <dbReference type="EMBL" id="SHF10175.1"/>
    </source>
</evidence>
<proteinExistence type="inferred from homology"/>
<dbReference type="AlphaFoldDB" id="A0A1M4YWS7"/>
<evidence type="ECO:0000256" key="14">
    <source>
        <dbReference type="ARBA" id="ARBA00031777"/>
    </source>
</evidence>
<evidence type="ECO:0000256" key="13">
    <source>
        <dbReference type="ARBA" id="ARBA00030600"/>
    </source>
</evidence>
<dbReference type="STRING" id="1120975.SAMN02746064_01888"/>
<evidence type="ECO:0000256" key="6">
    <source>
        <dbReference type="ARBA" id="ARBA00015130"/>
    </source>
</evidence>
<evidence type="ECO:0000256" key="5">
    <source>
        <dbReference type="ARBA" id="ARBA00012240"/>
    </source>
</evidence>
<dbReference type="OrthoDB" id="9788129at2"/>
<name>A0A1M4YWS7_9FIRM</name>
<dbReference type="InterPro" id="IPR037005">
    <property type="entry name" value="LuxS_sf"/>
</dbReference>
<evidence type="ECO:0000256" key="3">
    <source>
        <dbReference type="ARBA" id="ARBA00007311"/>
    </source>
</evidence>
<dbReference type="EMBL" id="FQTU01000014">
    <property type="protein sequence ID" value="SHF10175.1"/>
    <property type="molecule type" value="Genomic_DNA"/>
</dbReference>
<keyword evidence="8" id="KW-0479">Metal-binding</keyword>
<dbReference type="InterPro" id="IPR011249">
    <property type="entry name" value="Metalloenz_LuxS/M16"/>
</dbReference>
<dbReference type="PRINTS" id="PR01487">
    <property type="entry name" value="LUXSPROTEIN"/>
</dbReference>
<evidence type="ECO:0000256" key="9">
    <source>
        <dbReference type="ARBA" id="ARBA00022929"/>
    </source>
</evidence>